<evidence type="ECO:0000259" key="2">
    <source>
        <dbReference type="PROSITE" id="PS50041"/>
    </source>
</evidence>
<comment type="caution">
    <text evidence="3">The sequence shown here is derived from an EMBL/GenBank/DDBJ whole genome shotgun (WGS) entry which is preliminary data.</text>
</comment>
<dbReference type="AlphaFoldDB" id="A0A8B6BTM8"/>
<dbReference type="Gene3D" id="3.10.100.10">
    <property type="entry name" value="Mannose-Binding Protein A, subunit A"/>
    <property type="match status" value="1"/>
</dbReference>
<organism evidence="3 4">
    <name type="scientific">Mytilus galloprovincialis</name>
    <name type="common">Mediterranean mussel</name>
    <dbReference type="NCBI Taxonomy" id="29158"/>
    <lineage>
        <taxon>Eukaryota</taxon>
        <taxon>Metazoa</taxon>
        <taxon>Spiralia</taxon>
        <taxon>Lophotrochozoa</taxon>
        <taxon>Mollusca</taxon>
        <taxon>Bivalvia</taxon>
        <taxon>Autobranchia</taxon>
        <taxon>Pteriomorphia</taxon>
        <taxon>Mytilida</taxon>
        <taxon>Mytiloidea</taxon>
        <taxon>Mytilidae</taxon>
        <taxon>Mytilinae</taxon>
        <taxon>Mytilus</taxon>
    </lineage>
</organism>
<name>A0A8B6BTM8_MYTGA</name>
<feature type="compositionally biased region" description="Polar residues" evidence="1">
    <location>
        <begin position="474"/>
        <end position="483"/>
    </location>
</feature>
<dbReference type="OrthoDB" id="6130701at2759"/>
<dbReference type="InterPro" id="IPR016186">
    <property type="entry name" value="C-type_lectin-like/link_sf"/>
</dbReference>
<keyword evidence="4" id="KW-1185">Reference proteome</keyword>
<dbReference type="InterPro" id="IPR016187">
    <property type="entry name" value="CTDL_fold"/>
</dbReference>
<reference evidence="3" key="1">
    <citation type="submission" date="2018-11" db="EMBL/GenBank/DDBJ databases">
        <authorList>
            <person name="Alioto T."/>
            <person name="Alioto T."/>
        </authorList>
    </citation>
    <scope>NUCLEOTIDE SEQUENCE</scope>
</reference>
<dbReference type="InterPro" id="IPR050828">
    <property type="entry name" value="C-type_lectin/matrix_domain"/>
</dbReference>
<evidence type="ECO:0000313" key="4">
    <source>
        <dbReference type="Proteomes" id="UP000596742"/>
    </source>
</evidence>
<sequence length="494" mass="56886">MNINCNDGLSGKYLTVYKKDDYRHYPLTLCEVEVYGTEVTGNTVNTYEPKPTTLGTTLSEYKILENNVSTSFDFHDQTTGYTQWIFKELFPSKQWNPSSTQFYLFIQPLASLMECSIICTGNPKCRAVFIYENTCFGLSTLTPHSKLISTVRTFIKQPQDECNGWDFVYYNGLCMLFIAIDLNWFEARTYCENKNSHLLVLDSELKVNETKEFLKTYYHDLRSLYVGASDETKEGEWKWVTKTKISGYFNFQPGQPNNIDFNHPNKVANCGAVMSKGLTVELSAPKDPRLEKTLTLDEFNKAFRKFRNIICKVYPQRRDELDQYEADINDIAYNYGQRFYKYHKLFSAKAANAIIEHNIAINWGKVDDRLLHLVMNGLQSRECELCGDYDHATKFCQKQVYQETPPCAPQATTNGRVVDKSKDRHGRNIIQAEGHDLCNNFNYGTCKWKECKFTHACLKCKSRGHGFKTCGNNKDTSTSNQNKTADKPNVKTSR</sequence>
<feature type="domain" description="C-type lectin" evidence="2">
    <location>
        <begin position="170"/>
        <end position="277"/>
    </location>
</feature>
<dbReference type="SMART" id="SM00034">
    <property type="entry name" value="CLECT"/>
    <property type="match status" value="1"/>
</dbReference>
<evidence type="ECO:0000313" key="3">
    <source>
        <dbReference type="EMBL" id="VDH94754.1"/>
    </source>
</evidence>
<protein>
    <recommendedName>
        <fullName evidence="2">C-type lectin domain-containing protein</fullName>
    </recommendedName>
</protein>
<dbReference type="InterPro" id="IPR001304">
    <property type="entry name" value="C-type_lectin-like"/>
</dbReference>
<dbReference type="SUPFAM" id="SSF56436">
    <property type="entry name" value="C-type lectin-like"/>
    <property type="match status" value="1"/>
</dbReference>
<dbReference type="PROSITE" id="PS50041">
    <property type="entry name" value="C_TYPE_LECTIN_2"/>
    <property type="match status" value="1"/>
</dbReference>
<dbReference type="Proteomes" id="UP000596742">
    <property type="component" value="Unassembled WGS sequence"/>
</dbReference>
<evidence type="ECO:0000256" key="1">
    <source>
        <dbReference type="SAM" id="MobiDB-lite"/>
    </source>
</evidence>
<accession>A0A8B6BTM8</accession>
<dbReference type="Pfam" id="PF00059">
    <property type="entry name" value="Lectin_C"/>
    <property type="match status" value="1"/>
</dbReference>
<gene>
    <name evidence="3" type="ORF">MGAL_10B061754</name>
</gene>
<feature type="region of interest" description="Disordered" evidence="1">
    <location>
        <begin position="474"/>
        <end position="494"/>
    </location>
</feature>
<dbReference type="PANTHER" id="PTHR45710">
    <property type="entry name" value="C-TYPE LECTIN DOMAIN-CONTAINING PROTEIN 180"/>
    <property type="match status" value="1"/>
</dbReference>
<proteinExistence type="predicted"/>
<dbReference type="Gene3D" id="2.60.120.260">
    <property type="entry name" value="Galactose-binding domain-like"/>
    <property type="match status" value="1"/>
</dbReference>
<feature type="compositionally biased region" description="Basic and acidic residues" evidence="1">
    <location>
        <begin position="484"/>
        <end position="494"/>
    </location>
</feature>
<dbReference type="PANTHER" id="PTHR45710:SF26">
    <property type="entry name" value="RH26557P"/>
    <property type="match status" value="1"/>
</dbReference>
<dbReference type="EMBL" id="UYJE01000637">
    <property type="protein sequence ID" value="VDH94754.1"/>
    <property type="molecule type" value="Genomic_DNA"/>
</dbReference>